<comment type="caution">
    <text evidence="1">The sequence shown here is derived from an EMBL/GenBank/DDBJ whole genome shotgun (WGS) entry which is preliminary data.</text>
</comment>
<organism evidence="1 2">
    <name type="scientific">Alteromonas genovensis</name>
    <dbReference type="NCBI Taxonomy" id="471225"/>
    <lineage>
        <taxon>Bacteria</taxon>
        <taxon>Pseudomonadati</taxon>
        <taxon>Pseudomonadota</taxon>
        <taxon>Gammaproteobacteria</taxon>
        <taxon>Alteromonadales</taxon>
        <taxon>Alteromonadaceae</taxon>
        <taxon>Alteromonas/Salinimonas group</taxon>
        <taxon>Alteromonas</taxon>
    </lineage>
</organism>
<protein>
    <submittedName>
        <fullName evidence="1">ComF family protein</fullName>
    </submittedName>
</protein>
<dbReference type="PANTHER" id="PTHR47505:SF1">
    <property type="entry name" value="DNA UTILIZATION PROTEIN YHGH"/>
    <property type="match status" value="1"/>
</dbReference>
<dbReference type="Proteomes" id="UP000471381">
    <property type="component" value="Unassembled WGS sequence"/>
</dbReference>
<dbReference type="InterPro" id="IPR051910">
    <property type="entry name" value="ComF/GntX_DNA_util-trans"/>
</dbReference>
<evidence type="ECO:0000313" key="2">
    <source>
        <dbReference type="Proteomes" id="UP000471381"/>
    </source>
</evidence>
<sequence length="232" mass="26290">MNLSCLLCYQASPTPVCQWCESDLFFFNEEIHGNNLLEFGPVGRHVTHRHYHSLSILGLYTWPMSSLIHQFKFMHSLVAGKMLSQWFVDKKQHCTFSVPDLLLPVPISAWRLAKRHYNQAGVMADFIGKGLGIPCLHQWAIRTGSSTQHQLSKSQRKKNAEHAFALTQYAIDALVPSRNDEFIVAIVDDVVTTGVTVDVLSKLLLKHFPKVKIQVWAMTFTPPPKSTLYQTA</sequence>
<dbReference type="AlphaFoldDB" id="A0A6N9TDP8"/>
<gene>
    <name evidence="1" type="ORF">GTQ48_07830</name>
</gene>
<name>A0A6N9TDP8_9ALTE</name>
<dbReference type="EMBL" id="JAAAWO010000004">
    <property type="protein sequence ID" value="NDW15427.1"/>
    <property type="molecule type" value="Genomic_DNA"/>
</dbReference>
<dbReference type="PANTHER" id="PTHR47505">
    <property type="entry name" value="DNA UTILIZATION PROTEIN YHGH"/>
    <property type="match status" value="1"/>
</dbReference>
<reference evidence="1 2" key="1">
    <citation type="submission" date="2020-01" db="EMBL/GenBank/DDBJ databases">
        <title>Genomes of bacteria type strains.</title>
        <authorList>
            <person name="Chen J."/>
            <person name="Zhu S."/>
            <person name="Yang J."/>
        </authorList>
    </citation>
    <scope>NUCLEOTIDE SEQUENCE [LARGE SCALE GENOMIC DNA]</scope>
    <source>
        <strain evidence="1 2">LMG 24078</strain>
    </source>
</reference>
<dbReference type="InterPro" id="IPR029057">
    <property type="entry name" value="PRTase-like"/>
</dbReference>
<evidence type="ECO:0000313" key="1">
    <source>
        <dbReference type="EMBL" id="NDW15427.1"/>
    </source>
</evidence>
<keyword evidence="2" id="KW-1185">Reference proteome</keyword>
<dbReference type="SUPFAM" id="SSF53271">
    <property type="entry name" value="PRTase-like"/>
    <property type="match status" value="1"/>
</dbReference>
<proteinExistence type="predicted"/>
<accession>A0A6N9TDP8</accession>
<dbReference type="Gene3D" id="3.40.50.2020">
    <property type="match status" value="1"/>
</dbReference>